<dbReference type="CTD" id="36342835"/>
<feature type="compositionally biased region" description="Low complexity" evidence="1">
    <location>
        <begin position="135"/>
        <end position="147"/>
    </location>
</feature>
<dbReference type="GeneID" id="36342835"/>
<proteinExistence type="predicted"/>
<organism evidence="2 3">
    <name type="scientific">Echinococcus granulosus</name>
    <name type="common">Hydatid tapeworm</name>
    <dbReference type="NCBI Taxonomy" id="6210"/>
    <lineage>
        <taxon>Eukaryota</taxon>
        <taxon>Metazoa</taxon>
        <taxon>Spiralia</taxon>
        <taxon>Lophotrochozoa</taxon>
        <taxon>Platyhelminthes</taxon>
        <taxon>Cestoda</taxon>
        <taxon>Eucestoda</taxon>
        <taxon>Cyclophyllidea</taxon>
        <taxon>Taeniidae</taxon>
        <taxon>Echinococcus</taxon>
        <taxon>Echinococcus granulosus group</taxon>
    </lineage>
</organism>
<gene>
    <name evidence="2" type="ORF">EGR_07120</name>
</gene>
<dbReference type="RefSeq" id="XP_024349210.1">
    <property type="nucleotide sequence ID" value="XM_024496369.1"/>
</dbReference>
<name>W6UWZ3_ECHGR</name>
<dbReference type="OrthoDB" id="6287870at2759"/>
<dbReference type="AlphaFoldDB" id="W6UWZ3"/>
<dbReference type="STRING" id="6210.W6UWZ3"/>
<sequence>MYVASRPFPVNICRRVFFLGSRKLECVINRVRFSNFTGLFGCRASHRLITVLSCSTMTTVSNSFKGYQYYEFALLKDLTPESRKLAEQTSQSFDANEDSPAGVAAGQPENLLPEEEIDKQLDNLFSTGDAGPVDGGSSDKSLDDLFSASTSEDKEMDVFQPFEKAPNAEGGVNEDIDITSEGFDFVDDL</sequence>
<accession>W6UWZ3</accession>
<reference evidence="2 3" key="1">
    <citation type="journal article" date="2013" name="Nat. Genet.">
        <title>The genome of the hydatid tapeworm Echinococcus granulosus.</title>
        <authorList>
            <person name="Zheng H."/>
            <person name="Zhang W."/>
            <person name="Zhang L."/>
            <person name="Zhang Z."/>
            <person name="Li J."/>
            <person name="Lu G."/>
            <person name="Zhu Y."/>
            <person name="Wang Y."/>
            <person name="Huang Y."/>
            <person name="Liu J."/>
            <person name="Kang H."/>
            <person name="Chen J."/>
            <person name="Wang L."/>
            <person name="Chen A."/>
            <person name="Yu S."/>
            <person name="Gao Z."/>
            <person name="Jin L."/>
            <person name="Gu W."/>
            <person name="Wang Z."/>
            <person name="Zhao L."/>
            <person name="Shi B."/>
            <person name="Wen H."/>
            <person name="Lin R."/>
            <person name="Jones M.K."/>
            <person name="Brejova B."/>
            <person name="Vinar T."/>
            <person name="Zhao G."/>
            <person name="McManus D.P."/>
            <person name="Chen Z."/>
            <person name="Zhou Y."/>
            <person name="Wang S."/>
        </authorList>
    </citation>
    <scope>NUCLEOTIDE SEQUENCE [LARGE SCALE GENOMIC DNA]</scope>
</reference>
<evidence type="ECO:0000313" key="2">
    <source>
        <dbReference type="EMBL" id="EUB58014.1"/>
    </source>
</evidence>
<keyword evidence="3" id="KW-1185">Reference proteome</keyword>
<dbReference type="KEGG" id="egl:EGR_07120"/>
<feature type="region of interest" description="Disordered" evidence="1">
    <location>
        <begin position="124"/>
        <end position="157"/>
    </location>
</feature>
<evidence type="ECO:0000313" key="3">
    <source>
        <dbReference type="Proteomes" id="UP000019149"/>
    </source>
</evidence>
<comment type="caution">
    <text evidence="2">The sequence shown here is derived from an EMBL/GenBank/DDBJ whole genome shotgun (WGS) entry which is preliminary data.</text>
</comment>
<evidence type="ECO:0000256" key="1">
    <source>
        <dbReference type="SAM" id="MobiDB-lite"/>
    </source>
</evidence>
<feature type="region of interest" description="Disordered" evidence="1">
    <location>
        <begin position="85"/>
        <end position="106"/>
    </location>
</feature>
<dbReference type="Proteomes" id="UP000019149">
    <property type="component" value="Unassembled WGS sequence"/>
</dbReference>
<dbReference type="EMBL" id="APAU02000070">
    <property type="protein sequence ID" value="EUB58014.1"/>
    <property type="molecule type" value="Genomic_DNA"/>
</dbReference>
<protein>
    <submittedName>
        <fullName evidence="2">Islet cell autoantigen 1</fullName>
    </submittedName>
</protein>